<dbReference type="Pfam" id="PF04326">
    <property type="entry name" value="SLFN_AlbA_2"/>
    <property type="match status" value="1"/>
</dbReference>
<dbReference type="PANTHER" id="PTHR12155:SF41">
    <property type="entry name" value="SCHLAFEN ALBA-2 DOMAIN-CONTAINING PROTEIN"/>
    <property type="match status" value="1"/>
</dbReference>
<dbReference type="InterPro" id="IPR007421">
    <property type="entry name" value="Schlafen_AlbA_2_dom"/>
</dbReference>
<sequence length="259" mass="28647">PALILNQISASWGIPNDSVRAGNALEACARSGRRWIGGDHDAGAIASAYARMRGVLNADTAGDLRLFVRSEFASTTKPPRCYNTDLRRLIDNLFAGTQQRTFLQGSVVDMEENREHEFKEVRSQKPVNTIIETAQEYTVAFLNAGGRGRLWFGIQDDGNVSGVQLSRSDRDRLQRDLMNSLSQIQPSVSPGAFQLNLHPVIVDGEISGNVYVVELVVPEVRTQSLFFTANGSAYIKYEGGHKKLTGLHLQDEILRRFGL</sequence>
<dbReference type="RefSeq" id="WP_211552016.1">
    <property type="nucleotide sequence ID" value="NZ_JAGTUF010000037.1"/>
</dbReference>
<dbReference type="GO" id="GO:0005524">
    <property type="term" value="F:ATP binding"/>
    <property type="evidence" value="ECO:0007669"/>
    <property type="project" value="UniProtKB-KW"/>
</dbReference>
<dbReference type="InterPro" id="IPR038461">
    <property type="entry name" value="Schlafen_AlbA_2_dom_sf"/>
</dbReference>
<name>A0ABS5IHI5_9PROT</name>
<evidence type="ECO:0000259" key="1">
    <source>
        <dbReference type="Pfam" id="PF04326"/>
    </source>
</evidence>
<reference evidence="2 3" key="1">
    <citation type="submission" date="2021-04" db="EMBL/GenBank/DDBJ databases">
        <title>Magnetospirillum sulfuroxidans sp. nov., a facultative chemolithoautotrophic sulfur-oxidizing alphaproteobacterium isolated from freshwater sediment and proposals for Paramagetospirillum gen. nov., and Magnetospirillaceae fam. nov.</title>
        <authorList>
            <person name="Koziaeva V."/>
            <person name="Geelhoed J.S."/>
            <person name="Sorokin D.Y."/>
            <person name="Grouzdev D.S."/>
        </authorList>
    </citation>
    <scope>NUCLEOTIDE SEQUENCE [LARGE SCALE GENOMIC DNA]</scope>
    <source>
        <strain evidence="2 3">J10</strain>
    </source>
</reference>
<gene>
    <name evidence="2" type="ORF">KEC16_19320</name>
</gene>
<proteinExistence type="predicted"/>
<dbReference type="InterPro" id="IPR029684">
    <property type="entry name" value="Schlafen"/>
</dbReference>
<dbReference type="EMBL" id="JAGTUF010000037">
    <property type="protein sequence ID" value="MBR9973882.1"/>
    <property type="molecule type" value="Genomic_DNA"/>
</dbReference>
<evidence type="ECO:0000313" key="3">
    <source>
        <dbReference type="Proteomes" id="UP000680714"/>
    </source>
</evidence>
<dbReference type="Gene3D" id="3.30.950.30">
    <property type="entry name" value="Schlafen, AAA domain"/>
    <property type="match status" value="1"/>
</dbReference>
<protein>
    <submittedName>
        <fullName evidence="2">ATP-binding protein</fullName>
    </submittedName>
</protein>
<feature type="non-terminal residue" evidence="2">
    <location>
        <position position="1"/>
    </location>
</feature>
<keyword evidence="2" id="KW-0067">ATP-binding</keyword>
<evidence type="ECO:0000313" key="2">
    <source>
        <dbReference type="EMBL" id="MBR9973882.1"/>
    </source>
</evidence>
<keyword evidence="3" id="KW-1185">Reference proteome</keyword>
<dbReference type="PANTHER" id="PTHR12155">
    <property type="entry name" value="SCHLAFEN"/>
    <property type="match status" value="1"/>
</dbReference>
<feature type="domain" description="Schlafen AlbA-2" evidence="1">
    <location>
        <begin position="112"/>
        <end position="244"/>
    </location>
</feature>
<comment type="caution">
    <text evidence="2">The sequence shown here is derived from an EMBL/GenBank/DDBJ whole genome shotgun (WGS) entry which is preliminary data.</text>
</comment>
<organism evidence="2 3">
    <name type="scientific">Magnetospirillum sulfuroxidans</name>
    <dbReference type="NCBI Taxonomy" id="611300"/>
    <lineage>
        <taxon>Bacteria</taxon>
        <taxon>Pseudomonadati</taxon>
        <taxon>Pseudomonadota</taxon>
        <taxon>Alphaproteobacteria</taxon>
        <taxon>Rhodospirillales</taxon>
        <taxon>Rhodospirillaceae</taxon>
        <taxon>Magnetospirillum</taxon>
    </lineage>
</organism>
<accession>A0ABS5IHI5</accession>
<keyword evidence="2" id="KW-0547">Nucleotide-binding</keyword>
<dbReference type="Proteomes" id="UP000680714">
    <property type="component" value="Unassembled WGS sequence"/>
</dbReference>